<dbReference type="GO" id="GO:0005737">
    <property type="term" value="C:cytoplasm"/>
    <property type="evidence" value="ECO:0007669"/>
    <property type="project" value="UniProtKB-SubCell"/>
</dbReference>
<dbReference type="GO" id="GO:0008914">
    <property type="term" value="F:leucyl-tRNA--protein transferase activity"/>
    <property type="evidence" value="ECO:0007669"/>
    <property type="project" value="UniProtKB-UniRule"/>
</dbReference>
<dbReference type="HAMAP" id="MF_00688">
    <property type="entry name" value="Leu_Phe_trans"/>
    <property type="match status" value="1"/>
</dbReference>
<evidence type="ECO:0000313" key="5">
    <source>
        <dbReference type="EMBL" id="PTD96434.1"/>
    </source>
</evidence>
<dbReference type="EC" id="2.3.2.6" evidence="4"/>
<dbReference type="Gene3D" id="3.40.630.70">
    <property type="entry name" value="Leucyl/phenylalanyl-tRNA-protein transferase, C-terminal domain"/>
    <property type="match status" value="1"/>
</dbReference>
<dbReference type="Gene3D" id="3.30.70.3550">
    <property type="entry name" value="Leucyl/phenylalanyl-tRNA-protein transferase, N-terminal domain"/>
    <property type="match status" value="1"/>
</dbReference>
<gene>
    <name evidence="4" type="primary">aat</name>
    <name evidence="5" type="ORF">C8261_08960</name>
</gene>
<comment type="similarity">
    <text evidence="4">Belongs to the L/F-transferase family.</text>
</comment>
<evidence type="ECO:0000313" key="6">
    <source>
        <dbReference type="Proteomes" id="UP000241193"/>
    </source>
</evidence>
<accession>A0A2T4IF84</accession>
<proteinExistence type="inferred from homology"/>
<dbReference type="PANTHER" id="PTHR30098">
    <property type="entry name" value="LEUCYL/PHENYLALANYL-TRNA--PROTEIN TRANSFERASE"/>
    <property type="match status" value="1"/>
</dbReference>
<sequence>MIPWLTDRPAFPPLTQALANPPGLLAAGGALDPEWLLAAYRRGIFPWFSAGEPILWWSPDPRLVLRPEEIRITRSLRRTLRQRRFEVRFDTAFDAVMAACAAPREPGGGTWITAEMQAAYCRMHELGYAHSVESWQDDRLVGGLYGIALGQAFFGESMFSRVSDASKVALAHLARFLESRGYAVIDCQMTTPHLLSMGAREMPRADFAAGLAHWTQAGAAPQRWPAGAGAAIDWGSGR</sequence>
<name>A0A2T4IF84_9RHOO</name>
<dbReference type="Proteomes" id="UP000241193">
    <property type="component" value="Unassembled WGS sequence"/>
</dbReference>
<dbReference type="InterPro" id="IPR004616">
    <property type="entry name" value="Leu/Phe-tRNA_Trfase"/>
</dbReference>
<comment type="catalytic activity">
    <reaction evidence="4">
        <text>N-terminal L-lysyl-[protein] + L-leucyl-tRNA(Leu) = N-terminal L-leucyl-L-lysyl-[protein] + tRNA(Leu) + H(+)</text>
        <dbReference type="Rhea" id="RHEA:12340"/>
        <dbReference type="Rhea" id="RHEA-COMP:9613"/>
        <dbReference type="Rhea" id="RHEA-COMP:9622"/>
        <dbReference type="Rhea" id="RHEA-COMP:12670"/>
        <dbReference type="Rhea" id="RHEA-COMP:12671"/>
        <dbReference type="ChEBI" id="CHEBI:15378"/>
        <dbReference type="ChEBI" id="CHEBI:65249"/>
        <dbReference type="ChEBI" id="CHEBI:78442"/>
        <dbReference type="ChEBI" id="CHEBI:78494"/>
        <dbReference type="ChEBI" id="CHEBI:133043"/>
        <dbReference type="EC" id="2.3.2.6"/>
    </reaction>
</comment>
<keyword evidence="3 4" id="KW-0012">Acyltransferase</keyword>
<reference evidence="5 6" key="2">
    <citation type="submission" date="2018-04" db="EMBL/GenBank/DDBJ databases">
        <title>Thauera lacus sp. nov., isolated from an saline lake in Inner Mongolia, China.</title>
        <authorList>
            <person name="Liang Q.-Y."/>
        </authorList>
    </citation>
    <scope>NUCLEOTIDE SEQUENCE [LARGE SCALE GENOMIC DNA]</scope>
    <source>
        <strain evidence="5 6">D20</strain>
    </source>
</reference>
<keyword evidence="1 4" id="KW-0963">Cytoplasm</keyword>
<protein>
    <recommendedName>
        <fullName evidence="4">Leucyl/phenylalanyl-tRNA--protein transferase</fullName>
        <ecNumber evidence="4">2.3.2.6</ecNumber>
    </recommendedName>
    <alternativeName>
        <fullName evidence="4">L/F-transferase</fullName>
    </alternativeName>
    <alternativeName>
        <fullName evidence="4">Leucyltransferase</fullName>
    </alternativeName>
    <alternativeName>
        <fullName evidence="4">Phenyalanyltransferase</fullName>
    </alternativeName>
</protein>
<dbReference type="InterPro" id="IPR016181">
    <property type="entry name" value="Acyl_CoA_acyltransferase"/>
</dbReference>
<keyword evidence="2 4" id="KW-0808">Transferase</keyword>
<evidence type="ECO:0000256" key="2">
    <source>
        <dbReference type="ARBA" id="ARBA00022679"/>
    </source>
</evidence>
<evidence type="ECO:0000256" key="3">
    <source>
        <dbReference type="ARBA" id="ARBA00023315"/>
    </source>
</evidence>
<evidence type="ECO:0000256" key="4">
    <source>
        <dbReference type="HAMAP-Rule" id="MF_00688"/>
    </source>
</evidence>
<organism evidence="5 6">
    <name type="scientific">Pseudothauera lacus</name>
    <dbReference type="NCBI Taxonomy" id="2136175"/>
    <lineage>
        <taxon>Bacteria</taxon>
        <taxon>Pseudomonadati</taxon>
        <taxon>Pseudomonadota</taxon>
        <taxon>Betaproteobacteria</taxon>
        <taxon>Rhodocyclales</taxon>
        <taxon>Zoogloeaceae</taxon>
        <taxon>Pseudothauera</taxon>
    </lineage>
</organism>
<comment type="catalytic activity">
    <reaction evidence="4">
        <text>N-terminal L-arginyl-[protein] + L-leucyl-tRNA(Leu) = N-terminal L-leucyl-L-arginyl-[protein] + tRNA(Leu) + H(+)</text>
        <dbReference type="Rhea" id="RHEA:50416"/>
        <dbReference type="Rhea" id="RHEA-COMP:9613"/>
        <dbReference type="Rhea" id="RHEA-COMP:9622"/>
        <dbReference type="Rhea" id="RHEA-COMP:12672"/>
        <dbReference type="Rhea" id="RHEA-COMP:12673"/>
        <dbReference type="ChEBI" id="CHEBI:15378"/>
        <dbReference type="ChEBI" id="CHEBI:64719"/>
        <dbReference type="ChEBI" id="CHEBI:78442"/>
        <dbReference type="ChEBI" id="CHEBI:78494"/>
        <dbReference type="ChEBI" id="CHEBI:133044"/>
        <dbReference type="EC" id="2.3.2.6"/>
    </reaction>
</comment>
<evidence type="ECO:0000256" key="1">
    <source>
        <dbReference type="ARBA" id="ARBA00022490"/>
    </source>
</evidence>
<dbReference type="RefSeq" id="WP_107493342.1">
    <property type="nucleotide sequence ID" value="NZ_PZKC01000006.1"/>
</dbReference>
<dbReference type="NCBIfam" id="TIGR00667">
    <property type="entry name" value="aat"/>
    <property type="match status" value="1"/>
</dbReference>
<comment type="caution">
    <text evidence="5">The sequence shown here is derived from an EMBL/GenBank/DDBJ whole genome shotgun (WGS) entry which is preliminary data.</text>
</comment>
<dbReference type="EMBL" id="PZKC01000006">
    <property type="protein sequence ID" value="PTD96434.1"/>
    <property type="molecule type" value="Genomic_DNA"/>
</dbReference>
<dbReference type="FunFam" id="3.40.630.70:FF:000001">
    <property type="entry name" value="Leucyl/phenylalanyl-tRNA--protein transferase"/>
    <property type="match status" value="1"/>
</dbReference>
<reference evidence="5 6" key="1">
    <citation type="submission" date="2018-03" db="EMBL/GenBank/DDBJ databases">
        <authorList>
            <person name="Keele B.F."/>
        </authorList>
    </citation>
    <scope>NUCLEOTIDE SEQUENCE [LARGE SCALE GENOMIC DNA]</scope>
    <source>
        <strain evidence="5 6">D20</strain>
    </source>
</reference>
<dbReference type="GO" id="GO:0030163">
    <property type="term" value="P:protein catabolic process"/>
    <property type="evidence" value="ECO:0007669"/>
    <property type="project" value="UniProtKB-UniRule"/>
</dbReference>
<comment type="function">
    <text evidence="4">Functions in the N-end rule pathway of protein degradation where it conjugates Leu, Phe and, less efficiently, Met from aminoacyl-tRNAs to the N-termini of proteins containing an N-terminal arginine or lysine.</text>
</comment>
<dbReference type="OrthoDB" id="9790282at2"/>
<dbReference type="AlphaFoldDB" id="A0A2T4IF84"/>
<dbReference type="InterPro" id="IPR042203">
    <property type="entry name" value="Leu/Phe-tRNA_Trfase_C"/>
</dbReference>
<dbReference type="SUPFAM" id="SSF55729">
    <property type="entry name" value="Acyl-CoA N-acyltransferases (Nat)"/>
    <property type="match status" value="1"/>
</dbReference>
<comment type="subcellular location">
    <subcellularLocation>
        <location evidence="4">Cytoplasm</location>
    </subcellularLocation>
</comment>
<dbReference type="PANTHER" id="PTHR30098:SF2">
    <property type="entry name" value="LEUCYL_PHENYLALANYL-TRNA--PROTEIN TRANSFERASE"/>
    <property type="match status" value="1"/>
</dbReference>
<keyword evidence="6" id="KW-1185">Reference proteome</keyword>
<dbReference type="InterPro" id="IPR042221">
    <property type="entry name" value="Leu/Phe-tRNA_Trfase_N"/>
</dbReference>
<dbReference type="Pfam" id="PF03588">
    <property type="entry name" value="Leu_Phe_trans"/>
    <property type="match status" value="1"/>
</dbReference>
<comment type="catalytic activity">
    <reaction evidence="4">
        <text>L-phenylalanyl-tRNA(Phe) + an N-terminal L-alpha-aminoacyl-[protein] = an N-terminal L-phenylalanyl-L-alpha-aminoacyl-[protein] + tRNA(Phe)</text>
        <dbReference type="Rhea" id="RHEA:43632"/>
        <dbReference type="Rhea" id="RHEA-COMP:9668"/>
        <dbReference type="Rhea" id="RHEA-COMP:9699"/>
        <dbReference type="Rhea" id="RHEA-COMP:10636"/>
        <dbReference type="Rhea" id="RHEA-COMP:10637"/>
        <dbReference type="ChEBI" id="CHEBI:78442"/>
        <dbReference type="ChEBI" id="CHEBI:78531"/>
        <dbReference type="ChEBI" id="CHEBI:78597"/>
        <dbReference type="ChEBI" id="CHEBI:83561"/>
        <dbReference type="EC" id="2.3.2.6"/>
    </reaction>
</comment>